<dbReference type="AlphaFoldDB" id="M2SE04"/>
<dbReference type="InterPro" id="IPR045058">
    <property type="entry name" value="GIMA/IAN/Toc"/>
</dbReference>
<dbReference type="PANTHER" id="PTHR10903">
    <property type="entry name" value="GTPASE, IMAP FAMILY MEMBER-RELATED"/>
    <property type="match status" value="1"/>
</dbReference>
<evidence type="ECO:0000256" key="17">
    <source>
        <dbReference type="SAM" id="MobiDB-lite"/>
    </source>
</evidence>
<sequence length="80" mass="8600">MSLQEDKPKGKPKPAKFLLIGETGNGKSSAGNFILKKNIFEVSDSPKSKTKEVDVQSGEGDRSDVTVIDTPGLHDSGKKR</sequence>
<keyword evidence="9" id="KW-0378">Hydrolase</keyword>
<dbReference type="Proteomes" id="UP000011755">
    <property type="component" value="Unassembled WGS sequence"/>
</dbReference>
<gene>
    <name evidence="19" type="ORF">EHI5A_249290</name>
</gene>
<dbReference type="InterPro" id="IPR006703">
    <property type="entry name" value="G_AIG1"/>
</dbReference>
<feature type="region of interest" description="Disordered" evidence="17">
    <location>
        <begin position="45"/>
        <end position="80"/>
    </location>
</feature>
<keyword evidence="3" id="KW-0813">Transport</keyword>
<dbReference type="GO" id="GO:0005525">
    <property type="term" value="F:GTP binding"/>
    <property type="evidence" value="ECO:0007669"/>
    <property type="project" value="UniProtKB-KW"/>
</dbReference>
<evidence type="ECO:0000256" key="3">
    <source>
        <dbReference type="ARBA" id="ARBA00022448"/>
    </source>
</evidence>
<feature type="compositionally biased region" description="Basic and acidic residues" evidence="17">
    <location>
        <begin position="45"/>
        <end position="64"/>
    </location>
</feature>
<feature type="domain" description="AIG1-type G" evidence="18">
    <location>
        <begin position="17"/>
        <end position="78"/>
    </location>
</feature>
<accession>M2SE04</accession>
<dbReference type="GO" id="GO:0015031">
    <property type="term" value="P:protein transport"/>
    <property type="evidence" value="ECO:0007669"/>
    <property type="project" value="UniProtKB-KW"/>
</dbReference>
<evidence type="ECO:0000256" key="15">
    <source>
        <dbReference type="ARBA" id="ARBA00023136"/>
    </source>
</evidence>
<evidence type="ECO:0000313" key="20">
    <source>
        <dbReference type="Proteomes" id="UP000011755"/>
    </source>
</evidence>
<comment type="subcellular location">
    <subcellularLocation>
        <location evidence="2">Membrane</location>
        <topology evidence="2">Single-pass membrane protein</topology>
    </subcellularLocation>
    <subcellularLocation>
        <location evidence="16">Plastid</location>
        <location evidence="16">Chloroplast outer membrane</location>
    </subcellularLocation>
</comment>
<dbReference type="PANTHER" id="PTHR10903:SF135">
    <property type="entry name" value="TRANSLOCASE OF CHLOROPLAST 120, CHLOROPLASTIC-RELATED"/>
    <property type="match status" value="1"/>
</dbReference>
<evidence type="ECO:0000313" key="19">
    <source>
        <dbReference type="EMBL" id="EMD49611.1"/>
    </source>
</evidence>
<name>M2SE04_ENTHI</name>
<keyword evidence="4" id="KW-0150">Chloroplast</keyword>
<keyword evidence="14" id="KW-0342">GTP-binding</keyword>
<evidence type="ECO:0000256" key="10">
    <source>
        <dbReference type="ARBA" id="ARBA00022805"/>
    </source>
</evidence>
<keyword evidence="12" id="KW-0653">Protein transport</keyword>
<evidence type="ECO:0000256" key="13">
    <source>
        <dbReference type="ARBA" id="ARBA00022989"/>
    </source>
</evidence>
<evidence type="ECO:0000256" key="14">
    <source>
        <dbReference type="ARBA" id="ARBA00023134"/>
    </source>
</evidence>
<keyword evidence="15" id="KW-0472">Membrane</keyword>
<dbReference type="InterPro" id="IPR027417">
    <property type="entry name" value="P-loop_NTPase"/>
</dbReference>
<dbReference type="VEuPathDB" id="AmoebaDB:EHI5A_249290"/>
<dbReference type="Gene3D" id="3.40.50.300">
    <property type="entry name" value="P-loop containing nucleotide triphosphate hydrolases"/>
    <property type="match status" value="1"/>
</dbReference>
<evidence type="ECO:0000256" key="11">
    <source>
        <dbReference type="ARBA" id="ARBA00022842"/>
    </source>
</evidence>
<dbReference type="SUPFAM" id="SSF52540">
    <property type="entry name" value="P-loop containing nucleoside triphosphate hydrolases"/>
    <property type="match status" value="1"/>
</dbReference>
<dbReference type="Pfam" id="PF04548">
    <property type="entry name" value="AIG1"/>
    <property type="match status" value="1"/>
</dbReference>
<keyword evidence="11" id="KW-0460">Magnesium</keyword>
<comment type="cofactor">
    <cofactor evidence="1">
        <name>Mg(2+)</name>
        <dbReference type="ChEBI" id="CHEBI:18420"/>
    </cofactor>
</comment>
<keyword evidence="10" id="KW-1002">Plastid outer membrane</keyword>
<evidence type="ECO:0000256" key="4">
    <source>
        <dbReference type="ARBA" id="ARBA00022528"/>
    </source>
</evidence>
<protein>
    <submittedName>
        <fullName evidence="19">AIG1 family protein</fullName>
    </submittedName>
</protein>
<evidence type="ECO:0000256" key="7">
    <source>
        <dbReference type="ARBA" id="ARBA00022723"/>
    </source>
</evidence>
<evidence type="ECO:0000256" key="12">
    <source>
        <dbReference type="ARBA" id="ARBA00022927"/>
    </source>
</evidence>
<dbReference type="GO" id="GO:0046872">
    <property type="term" value="F:metal ion binding"/>
    <property type="evidence" value="ECO:0007669"/>
    <property type="project" value="UniProtKB-KW"/>
</dbReference>
<keyword evidence="7" id="KW-0479">Metal-binding</keyword>
<dbReference type="GO" id="GO:0016020">
    <property type="term" value="C:membrane"/>
    <property type="evidence" value="ECO:0007669"/>
    <property type="project" value="UniProtKB-SubCell"/>
</dbReference>
<evidence type="ECO:0000256" key="16">
    <source>
        <dbReference type="ARBA" id="ARBA00024013"/>
    </source>
</evidence>
<dbReference type="EMBL" id="KB443793">
    <property type="protein sequence ID" value="EMD49611.1"/>
    <property type="molecule type" value="Genomic_DNA"/>
</dbReference>
<keyword evidence="6" id="KW-0812">Transmembrane</keyword>
<evidence type="ECO:0000256" key="6">
    <source>
        <dbReference type="ARBA" id="ARBA00022692"/>
    </source>
</evidence>
<evidence type="ECO:0000256" key="9">
    <source>
        <dbReference type="ARBA" id="ARBA00022801"/>
    </source>
</evidence>
<evidence type="ECO:0000256" key="8">
    <source>
        <dbReference type="ARBA" id="ARBA00022741"/>
    </source>
</evidence>
<feature type="region of interest" description="Disordered" evidence="17">
    <location>
        <begin position="1"/>
        <end position="30"/>
    </location>
</feature>
<evidence type="ECO:0000259" key="18">
    <source>
        <dbReference type="Pfam" id="PF04548"/>
    </source>
</evidence>
<keyword evidence="8" id="KW-0547">Nucleotide-binding</keyword>
<evidence type="ECO:0000256" key="2">
    <source>
        <dbReference type="ARBA" id="ARBA00004167"/>
    </source>
</evidence>
<evidence type="ECO:0000256" key="5">
    <source>
        <dbReference type="ARBA" id="ARBA00022640"/>
    </source>
</evidence>
<keyword evidence="13" id="KW-1133">Transmembrane helix</keyword>
<reference evidence="19 20" key="1">
    <citation type="submission" date="2013-02" db="EMBL/GenBank/DDBJ databases">
        <authorList>
            <person name="Hannick L."/>
            <person name="Zafar N."/>
            <person name="Lorenzi H."/>
            <person name="Ali I.A."/>
            <person name="Petri W.P."/>
            <person name="Caler E."/>
        </authorList>
    </citation>
    <scope>NUCLEOTIDE SEQUENCE [LARGE SCALE GENOMIC DNA]</scope>
    <source>
        <strain evidence="19 20">KU27</strain>
    </source>
</reference>
<evidence type="ECO:0000256" key="1">
    <source>
        <dbReference type="ARBA" id="ARBA00001946"/>
    </source>
</evidence>
<keyword evidence="5" id="KW-0934">Plastid</keyword>
<proteinExistence type="predicted"/>
<dbReference type="GO" id="GO:0016787">
    <property type="term" value="F:hydrolase activity"/>
    <property type="evidence" value="ECO:0007669"/>
    <property type="project" value="UniProtKB-KW"/>
</dbReference>
<organism evidence="19 20">
    <name type="scientific">Entamoeba histolytica KU27</name>
    <dbReference type="NCBI Taxonomy" id="885311"/>
    <lineage>
        <taxon>Eukaryota</taxon>
        <taxon>Amoebozoa</taxon>
        <taxon>Evosea</taxon>
        <taxon>Archamoebae</taxon>
        <taxon>Mastigamoebida</taxon>
        <taxon>Entamoebidae</taxon>
        <taxon>Entamoeba</taxon>
    </lineage>
</organism>